<keyword evidence="4" id="KW-1185">Reference proteome</keyword>
<organism evidence="3 4">
    <name type="scientific">Suillus luteus UH-Slu-Lm8-n1</name>
    <dbReference type="NCBI Taxonomy" id="930992"/>
    <lineage>
        <taxon>Eukaryota</taxon>
        <taxon>Fungi</taxon>
        <taxon>Dikarya</taxon>
        <taxon>Basidiomycota</taxon>
        <taxon>Agaricomycotina</taxon>
        <taxon>Agaricomycetes</taxon>
        <taxon>Agaricomycetidae</taxon>
        <taxon>Boletales</taxon>
        <taxon>Suillineae</taxon>
        <taxon>Suillaceae</taxon>
        <taxon>Suillus</taxon>
    </lineage>
</organism>
<reference evidence="3 4" key="1">
    <citation type="submission" date="2014-04" db="EMBL/GenBank/DDBJ databases">
        <authorList>
            <consortium name="DOE Joint Genome Institute"/>
            <person name="Kuo A."/>
            <person name="Ruytinx J."/>
            <person name="Rineau F."/>
            <person name="Colpaert J."/>
            <person name="Kohler A."/>
            <person name="Nagy L.G."/>
            <person name="Floudas D."/>
            <person name="Copeland A."/>
            <person name="Barry K.W."/>
            <person name="Cichocki N."/>
            <person name="Veneault-Fourrey C."/>
            <person name="LaButti K."/>
            <person name="Lindquist E.A."/>
            <person name="Lipzen A."/>
            <person name="Lundell T."/>
            <person name="Morin E."/>
            <person name="Murat C."/>
            <person name="Sun H."/>
            <person name="Tunlid A."/>
            <person name="Henrissat B."/>
            <person name="Grigoriev I.V."/>
            <person name="Hibbett D.S."/>
            <person name="Martin F."/>
            <person name="Nordberg H.P."/>
            <person name="Cantor M.N."/>
            <person name="Hua S.X."/>
        </authorList>
    </citation>
    <scope>NUCLEOTIDE SEQUENCE [LARGE SCALE GENOMIC DNA]</scope>
    <source>
        <strain evidence="3 4">UH-Slu-Lm8-n1</strain>
    </source>
</reference>
<feature type="compositionally biased region" description="Acidic residues" evidence="1">
    <location>
        <begin position="692"/>
        <end position="706"/>
    </location>
</feature>
<feature type="domain" description="DUF6830" evidence="2">
    <location>
        <begin position="719"/>
        <end position="877"/>
    </location>
</feature>
<dbReference type="AlphaFoldDB" id="A0A0C9Z5F4"/>
<gene>
    <name evidence="3" type="ORF">CY34DRAFT_18892</name>
</gene>
<dbReference type="OrthoDB" id="3232986at2759"/>
<dbReference type="Pfam" id="PF18759">
    <property type="entry name" value="Plavaka"/>
    <property type="match status" value="1"/>
</dbReference>
<sequence>MSHHCPSCRKLFEDHTSVARHMSQPRSGCNTWLEDLINSTTSNQDHPMDSPDGSDIEPVQDVPGLRDDFYDFGDFGAEEGGVSHGGGTERECSSDFVTDHFPNPPLAYQDGYTFLGLFDSDENSIHRKTNLYYPFSSRRDWQLAAWLLRSGLSMGKIDSFLSLEMIKDLPLSFRSAKELRGRAEMLPSGPRWLSRVIPTSYPTKSPVVLYWRDPVECIATIFNHPLFHNCIDLTPRRVYTSTEKKCRVFTEWMTGDDAWDMQSAIPSGATLLGTILSSDKTNITLLTGDRVAHPLLISLANIHMKIRLKSSSNAFVLTALLPVPKFIHKKKRMKGVLEDRLMHQCLDIVLEPLKQAARLGVMLSDPIGLSHYCFTPLASYIADTPEAMMLASVGGKTSPVTMAMYKQFGDHFWHEPRTKSTTLAQLAVVKSRTDPNDVEAFFREAQKFRLNGVEKPFWCDWVLAEPSHFFMPESLHHIHKQFYDHDAKWLICAVGESEIDFRFSVLQPMTGYRHFQGGISKLKQVTGRCQRDIEQYIIAVSADAVPTGILTAVRALMQFRYLVQLPRIDEEDIKHISDALAEFHANKDTIIAAGVRQGKGNRVINNWWIPKLELMQSIVTSIRNSGVIGQWSADVTEHAHITEVKDPARSTNNNNYDPQICRHLDRTEKCRRFELATGLLDHEESTGKHEDADPDDEDPDVNDADEPPIGATRSRPITNYFEISRLLQRQELGSVPLPLRSFVVKHTALHLAYDPSIRKITVDEAACKFALPDLRPAIADFLQREATYGHGHVHAIGGPRRAGPTAILPFDKIEIWVKIRVQERDLYDAHIVRPAQTLNCAPPNDPWTLGRYDTVIVETDASHTWPSSGLSGHAVAQIRLIMRPVGKRGTQWSWKDQFLTYVQRFDISNDRDPTTQLHLLKRAKRSNGNRMGDVIPVSQIRAPINLIPRFGAIADVRLTAHNSIEHAAEFWLNEFWDKQTFFALSK</sequence>
<protein>
    <recommendedName>
        <fullName evidence="2">DUF6830 domain-containing protein</fullName>
    </recommendedName>
</protein>
<dbReference type="InParanoid" id="A0A0C9Z5F4"/>
<proteinExistence type="predicted"/>
<feature type="region of interest" description="Disordered" evidence="1">
    <location>
        <begin position="681"/>
        <end position="714"/>
    </location>
</feature>
<dbReference type="InterPro" id="IPR041078">
    <property type="entry name" value="Plavaka"/>
</dbReference>
<dbReference type="EMBL" id="KN836159">
    <property type="protein sequence ID" value="KIK32650.1"/>
    <property type="molecule type" value="Genomic_DNA"/>
</dbReference>
<evidence type="ECO:0000313" key="4">
    <source>
        <dbReference type="Proteomes" id="UP000054485"/>
    </source>
</evidence>
<dbReference type="Proteomes" id="UP000054485">
    <property type="component" value="Unassembled WGS sequence"/>
</dbReference>
<feature type="compositionally biased region" description="Basic and acidic residues" evidence="1">
    <location>
        <begin position="681"/>
        <end position="691"/>
    </location>
</feature>
<dbReference type="InterPro" id="IPR049233">
    <property type="entry name" value="DUF6830"/>
</dbReference>
<evidence type="ECO:0000256" key="1">
    <source>
        <dbReference type="SAM" id="MobiDB-lite"/>
    </source>
</evidence>
<evidence type="ECO:0000259" key="2">
    <source>
        <dbReference type="Pfam" id="PF20722"/>
    </source>
</evidence>
<dbReference type="Pfam" id="PF20722">
    <property type="entry name" value="DUF6830"/>
    <property type="match status" value="1"/>
</dbReference>
<dbReference type="HOGENOM" id="CLU_006344_10_2_1"/>
<evidence type="ECO:0000313" key="3">
    <source>
        <dbReference type="EMBL" id="KIK32650.1"/>
    </source>
</evidence>
<accession>A0A0C9Z5F4</accession>
<name>A0A0C9Z5F4_9AGAM</name>
<reference evidence="4" key="2">
    <citation type="submission" date="2015-01" db="EMBL/GenBank/DDBJ databases">
        <title>Evolutionary Origins and Diversification of the Mycorrhizal Mutualists.</title>
        <authorList>
            <consortium name="DOE Joint Genome Institute"/>
            <consortium name="Mycorrhizal Genomics Consortium"/>
            <person name="Kohler A."/>
            <person name="Kuo A."/>
            <person name="Nagy L.G."/>
            <person name="Floudas D."/>
            <person name="Copeland A."/>
            <person name="Barry K.W."/>
            <person name="Cichocki N."/>
            <person name="Veneault-Fourrey C."/>
            <person name="LaButti K."/>
            <person name="Lindquist E.A."/>
            <person name="Lipzen A."/>
            <person name="Lundell T."/>
            <person name="Morin E."/>
            <person name="Murat C."/>
            <person name="Riley R."/>
            <person name="Ohm R."/>
            <person name="Sun H."/>
            <person name="Tunlid A."/>
            <person name="Henrissat B."/>
            <person name="Grigoriev I.V."/>
            <person name="Hibbett D.S."/>
            <person name="Martin F."/>
        </authorList>
    </citation>
    <scope>NUCLEOTIDE SEQUENCE [LARGE SCALE GENOMIC DNA]</scope>
    <source>
        <strain evidence="4">UH-Slu-Lm8-n1</strain>
    </source>
</reference>